<dbReference type="EMBL" id="JAGFBR010000006">
    <property type="protein sequence ID" value="KAH0466337.1"/>
    <property type="molecule type" value="Genomic_DNA"/>
</dbReference>
<gene>
    <name evidence="1" type="ORF">IEQ34_006440</name>
</gene>
<keyword evidence="2" id="KW-1185">Reference proteome</keyword>
<name>A0AAV7HES8_DENCH</name>
<dbReference type="AlphaFoldDB" id="A0AAV7HES8"/>
<dbReference type="Proteomes" id="UP000775213">
    <property type="component" value="Unassembled WGS sequence"/>
</dbReference>
<proteinExistence type="predicted"/>
<protein>
    <submittedName>
        <fullName evidence="1">Uncharacterized protein</fullName>
    </submittedName>
</protein>
<organism evidence="1 2">
    <name type="scientific">Dendrobium chrysotoxum</name>
    <name type="common">Orchid</name>
    <dbReference type="NCBI Taxonomy" id="161865"/>
    <lineage>
        <taxon>Eukaryota</taxon>
        <taxon>Viridiplantae</taxon>
        <taxon>Streptophyta</taxon>
        <taxon>Embryophyta</taxon>
        <taxon>Tracheophyta</taxon>
        <taxon>Spermatophyta</taxon>
        <taxon>Magnoliopsida</taxon>
        <taxon>Liliopsida</taxon>
        <taxon>Asparagales</taxon>
        <taxon>Orchidaceae</taxon>
        <taxon>Epidendroideae</taxon>
        <taxon>Malaxideae</taxon>
        <taxon>Dendrobiinae</taxon>
        <taxon>Dendrobium</taxon>
    </lineage>
</organism>
<evidence type="ECO:0000313" key="1">
    <source>
        <dbReference type="EMBL" id="KAH0466337.1"/>
    </source>
</evidence>
<accession>A0AAV7HES8</accession>
<sequence>MVAVNGGHIRQSFTLTIRLKRFIRWQSPTGLAGPDPTPFRAHSRVGPSSILVASLKHGARKAKPSPTTVGGGVFMRAGRFFNVLKLGLLLPDVAVGRRAMVLGIEPEAHLSFRHG</sequence>
<comment type="caution">
    <text evidence="1">The sequence shown here is derived from an EMBL/GenBank/DDBJ whole genome shotgun (WGS) entry which is preliminary data.</text>
</comment>
<evidence type="ECO:0000313" key="2">
    <source>
        <dbReference type="Proteomes" id="UP000775213"/>
    </source>
</evidence>
<reference evidence="1 2" key="1">
    <citation type="journal article" date="2021" name="Hortic Res">
        <title>Chromosome-scale assembly of the Dendrobium chrysotoxum genome enhances the understanding of orchid evolution.</title>
        <authorList>
            <person name="Zhang Y."/>
            <person name="Zhang G.Q."/>
            <person name="Zhang D."/>
            <person name="Liu X.D."/>
            <person name="Xu X.Y."/>
            <person name="Sun W.H."/>
            <person name="Yu X."/>
            <person name="Zhu X."/>
            <person name="Wang Z.W."/>
            <person name="Zhao X."/>
            <person name="Zhong W.Y."/>
            <person name="Chen H."/>
            <person name="Yin W.L."/>
            <person name="Huang T."/>
            <person name="Niu S.C."/>
            <person name="Liu Z.J."/>
        </authorList>
    </citation>
    <scope>NUCLEOTIDE SEQUENCE [LARGE SCALE GENOMIC DNA]</scope>
    <source>
        <strain evidence="1">Lindl</strain>
    </source>
</reference>